<dbReference type="Proteomes" id="UP000642070">
    <property type="component" value="Unassembled WGS sequence"/>
</dbReference>
<dbReference type="RefSeq" id="WP_229834789.1">
    <property type="nucleotide sequence ID" value="NZ_BMPI01000010.1"/>
</dbReference>
<sequence>MSLPKLTVDAVAQLVDADLHTVCCDAALALCGQPLTGADQYAAAAAATCPLCRLLEDLGLPCGAPGCDVGEDELSAELEFSMLGTCRRCGCTDDEACPGGCSWVPDPALLGVLGTLCSACSSGGASTEQGCG</sequence>
<evidence type="ECO:0000313" key="1">
    <source>
        <dbReference type="EMBL" id="GGM22414.1"/>
    </source>
</evidence>
<keyword evidence="2" id="KW-1185">Reference proteome</keyword>
<comment type="caution">
    <text evidence="1">The sequence shown here is derived from an EMBL/GenBank/DDBJ whole genome shotgun (WGS) entry which is preliminary data.</text>
</comment>
<organism evidence="1 2">
    <name type="scientific">Dactylosporangium sucinum</name>
    <dbReference type="NCBI Taxonomy" id="1424081"/>
    <lineage>
        <taxon>Bacteria</taxon>
        <taxon>Bacillati</taxon>
        <taxon>Actinomycetota</taxon>
        <taxon>Actinomycetes</taxon>
        <taxon>Micromonosporales</taxon>
        <taxon>Micromonosporaceae</taxon>
        <taxon>Dactylosporangium</taxon>
    </lineage>
</organism>
<name>A0A917TH35_9ACTN</name>
<proteinExistence type="predicted"/>
<gene>
    <name evidence="1" type="ORF">GCM10007977_024480</name>
</gene>
<reference evidence="1" key="1">
    <citation type="journal article" date="2014" name="Int. J. Syst. Evol. Microbiol.">
        <title>Complete genome sequence of Corynebacterium casei LMG S-19264T (=DSM 44701T), isolated from a smear-ripened cheese.</title>
        <authorList>
            <consortium name="US DOE Joint Genome Institute (JGI-PGF)"/>
            <person name="Walter F."/>
            <person name="Albersmeier A."/>
            <person name="Kalinowski J."/>
            <person name="Ruckert C."/>
        </authorList>
    </citation>
    <scope>NUCLEOTIDE SEQUENCE</scope>
    <source>
        <strain evidence="1">JCM 19831</strain>
    </source>
</reference>
<protein>
    <submittedName>
        <fullName evidence="1">Uncharacterized protein</fullName>
    </submittedName>
</protein>
<reference evidence="1" key="2">
    <citation type="submission" date="2020-09" db="EMBL/GenBank/DDBJ databases">
        <authorList>
            <person name="Sun Q."/>
            <person name="Ohkuma M."/>
        </authorList>
    </citation>
    <scope>NUCLEOTIDE SEQUENCE</scope>
    <source>
        <strain evidence="1">JCM 19831</strain>
    </source>
</reference>
<dbReference type="AlphaFoldDB" id="A0A917TH35"/>
<dbReference type="EMBL" id="BMPI01000010">
    <property type="protein sequence ID" value="GGM22414.1"/>
    <property type="molecule type" value="Genomic_DNA"/>
</dbReference>
<evidence type="ECO:0000313" key="2">
    <source>
        <dbReference type="Proteomes" id="UP000642070"/>
    </source>
</evidence>
<accession>A0A917TH35</accession>